<dbReference type="RefSeq" id="WP_091691169.1">
    <property type="nucleotide sequence ID" value="NZ_FPBF01000001.1"/>
</dbReference>
<evidence type="ECO:0000256" key="1">
    <source>
        <dbReference type="ARBA" id="ARBA00023121"/>
    </source>
</evidence>
<name>A0A1I6XMR7_9BACT</name>
<evidence type="ECO:0000259" key="2">
    <source>
        <dbReference type="PROSITE" id="PS51228"/>
    </source>
</evidence>
<dbReference type="AlphaFoldDB" id="A0A1I6XMR7"/>
<dbReference type="InterPro" id="IPR022408">
    <property type="entry name" value="Acyl-CoA-binding_prot_CS"/>
</dbReference>
<dbReference type="PRINTS" id="PR00689">
    <property type="entry name" value="ACOABINDINGP"/>
</dbReference>
<dbReference type="SUPFAM" id="SSF47027">
    <property type="entry name" value="Acyl-CoA binding protein"/>
    <property type="match status" value="1"/>
</dbReference>
<reference evidence="4" key="1">
    <citation type="submission" date="2016-10" db="EMBL/GenBank/DDBJ databases">
        <authorList>
            <person name="Varghese N."/>
            <person name="Submissions S."/>
        </authorList>
    </citation>
    <scope>NUCLEOTIDE SEQUENCE [LARGE SCALE GENOMIC DNA]</scope>
    <source>
        <strain evidence="4">DSM 23445</strain>
    </source>
</reference>
<evidence type="ECO:0000313" key="4">
    <source>
        <dbReference type="Proteomes" id="UP000199673"/>
    </source>
</evidence>
<gene>
    <name evidence="3" type="ORF">SAMN04489724_0556</name>
</gene>
<keyword evidence="4" id="KW-1185">Reference proteome</keyword>
<dbReference type="PANTHER" id="PTHR23310:SF62">
    <property type="entry name" value="ACYL-COA BINDING PROTEIN 1, ISOFORM A"/>
    <property type="match status" value="1"/>
</dbReference>
<dbReference type="Pfam" id="PF00887">
    <property type="entry name" value="ACBP"/>
    <property type="match status" value="1"/>
</dbReference>
<dbReference type="GO" id="GO:0006631">
    <property type="term" value="P:fatty acid metabolic process"/>
    <property type="evidence" value="ECO:0007669"/>
    <property type="project" value="TreeGrafter"/>
</dbReference>
<dbReference type="Proteomes" id="UP000199673">
    <property type="component" value="Unassembled WGS sequence"/>
</dbReference>
<dbReference type="GO" id="GO:0000062">
    <property type="term" value="F:fatty-acyl-CoA binding"/>
    <property type="evidence" value="ECO:0007669"/>
    <property type="project" value="InterPro"/>
</dbReference>
<organism evidence="3 4">
    <name type="scientific">Algoriphagus locisalis</name>
    <dbReference type="NCBI Taxonomy" id="305507"/>
    <lineage>
        <taxon>Bacteria</taxon>
        <taxon>Pseudomonadati</taxon>
        <taxon>Bacteroidota</taxon>
        <taxon>Cytophagia</taxon>
        <taxon>Cytophagales</taxon>
        <taxon>Cyclobacteriaceae</taxon>
        <taxon>Algoriphagus</taxon>
    </lineage>
</organism>
<dbReference type="OrthoDB" id="981216at2"/>
<sequence>MSPTTFNEAVALTKKFTEKPSNEDLLKLYGLYKQATEGDNESERPGGFDFKAAAKYNAWANLKGKSQEEAKSQYIKLVEELSKTHV</sequence>
<dbReference type="EMBL" id="FPBF01000001">
    <property type="protein sequence ID" value="SFT39241.1"/>
    <property type="molecule type" value="Genomic_DNA"/>
</dbReference>
<accession>A0A1I6XMR7</accession>
<dbReference type="Gene3D" id="1.20.80.10">
    <property type="match status" value="1"/>
</dbReference>
<feature type="domain" description="ACB" evidence="2">
    <location>
        <begin position="2"/>
        <end position="86"/>
    </location>
</feature>
<proteinExistence type="predicted"/>
<dbReference type="PROSITE" id="PS00880">
    <property type="entry name" value="ACB_1"/>
    <property type="match status" value="1"/>
</dbReference>
<dbReference type="InterPro" id="IPR014352">
    <property type="entry name" value="FERM/acyl-CoA-bd_prot_sf"/>
</dbReference>
<keyword evidence="1" id="KW-0446">Lipid-binding</keyword>
<dbReference type="InterPro" id="IPR035984">
    <property type="entry name" value="Acyl-CoA-binding_sf"/>
</dbReference>
<dbReference type="InterPro" id="IPR000582">
    <property type="entry name" value="Acyl-CoA-binding_protein"/>
</dbReference>
<dbReference type="PROSITE" id="PS51228">
    <property type="entry name" value="ACB_2"/>
    <property type="match status" value="1"/>
</dbReference>
<dbReference type="PANTHER" id="PTHR23310">
    <property type="entry name" value="ACYL-COA-BINDING PROTEIN, ACBP"/>
    <property type="match status" value="1"/>
</dbReference>
<evidence type="ECO:0000313" key="3">
    <source>
        <dbReference type="EMBL" id="SFT39241.1"/>
    </source>
</evidence>
<protein>
    <submittedName>
        <fullName evidence="3">Acyl-CoA-binding protein</fullName>
    </submittedName>
</protein>
<dbReference type="STRING" id="305507.SAMN04489724_0556"/>